<proteinExistence type="predicted"/>
<feature type="signal peptide" evidence="2">
    <location>
        <begin position="1"/>
        <end position="26"/>
    </location>
</feature>
<keyword evidence="2" id="KW-0732">Signal</keyword>
<dbReference type="Gene3D" id="1.10.1130.10">
    <property type="entry name" value="Flavocytochrome C3, Chain A"/>
    <property type="match status" value="2"/>
</dbReference>
<evidence type="ECO:0000313" key="5">
    <source>
        <dbReference type="Proteomes" id="UP001626593"/>
    </source>
</evidence>
<name>A0ABZ1ANB8_AROEV</name>
<gene>
    <name evidence="4" type="ORF">U5817_01580</name>
</gene>
<dbReference type="Pfam" id="PF09699">
    <property type="entry name" value="Paired_CXXCH_1"/>
    <property type="match status" value="1"/>
</dbReference>
<evidence type="ECO:0000256" key="1">
    <source>
        <dbReference type="SAM" id="MobiDB-lite"/>
    </source>
</evidence>
<keyword evidence="5" id="KW-1185">Reference proteome</keyword>
<evidence type="ECO:0000313" key="4">
    <source>
        <dbReference type="EMBL" id="WRL46764.1"/>
    </source>
</evidence>
<reference evidence="4 5" key="1">
    <citation type="submission" date="2023-12" db="EMBL/GenBank/DDBJ databases">
        <title>A. evansii MAY27, complete genome.</title>
        <authorList>
            <person name="Wang Y."/>
        </authorList>
    </citation>
    <scope>NUCLEOTIDE SEQUENCE [LARGE SCALE GENOMIC DNA]</scope>
    <source>
        <strain evidence="4 5">MAY27</strain>
    </source>
</reference>
<feature type="chain" id="PRO_5046842262" evidence="2">
    <location>
        <begin position="27"/>
        <end position="874"/>
    </location>
</feature>
<evidence type="ECO:0000259" key="3">
    <source>
        <dbReference type="Pfam" id="PF09699"/>
    </source>
</evidence>
<evidence type="ECO:0000256" key="2">
    <source>
        <dbReference type="SAM" id="SignalP"/>
    </source>
</evidence>
<organism evidence="4 5">
    <name type="scientific">Aromatoleum evansii</name>
    <name type="common">Azoarcus evansii</name>
    <dbReference type="NCBI Taxonomy" id="59406"/>
    <lineage>
        <taxon>Bacteria</taxon>
        <taxon>Pseudomonadati</taxon>
        <taxon>Pseudomonadota</taxon>
        <taxon>Betaproteobacteria</taxon>
        <taxon>Rhodocyclales</taxon>
        <taxon>Rhodocyclaceae</taxon>
        <taxon>Aromatoleum</taxon>
    </lineage>
</organism>
<sequence>MKNFRKFHALALVAAALLGYGALAPAQNTNANVKGTKHNLSATGPGSVKAATQNQICVFCHTPHAANAAAPAPLWNRKIGGATNDTNTYAATYTPYTSNSLDAEDVLNNSPIGEPGGASKLCLSCHDGSIAIGTVANSPGSGTTGSIPMAAGVDKMPVGAGTTTGFTRNLGTDLRNDHPISFTFNDTLATRDGELRSPPYVTGGKTVVGVRSSGVKPMLPLDHEGKLQCTSCHDPHLTASKFLRLNRFQKNASAGTEFSPTNDQICLGCHDRNKDGEGNAYLAWSNSAHANSDVATYSYKGAAATQREFPDGGANGSPIIKVWEAGCLNCHDTHTVQGSRRLLREGTDSTTSPKAGGNPAIEETCYQCHTTTTASILTVPTMNASTGVPDIKTEFTTRARRMPITGTEKHDIGGNFTDAGHVDCSGPSNKCGTDFIESREKLGAGVSTNRHVECTDCHNPHRVIKNALFNGTDADTRRTHKPGGANGNLASGALRGMWGVEPTWSASGDWPELPGAYEVKRGDPGANTATTKAQKFLTREYQLCLKCHSDYGFGLTPPATGYTGGSTSNSIGSNYTNIAAELSVNALDTPVSARDQGEQGECGTNCTDDGTSIEPTGSFPGDTLSSQMTDLDPLDPTKVTNHRSWHPLHYPTGRTFDERRISSPSTSNFRAPFQANVGTQTMHCSDCHGHNGTWTQGTGPNLATVQGPHGSSNDFILRGDWSTSTTIGGSGLCFNCHDPSGGDTGTGDNGTGRTSGFNNAGTNGGGGHANEHGGAPCMRCHVAVPHGWKNKALLVNLNCRGPEGGAAAGSCDPTSGYANYPSRNGRYTNGPYYVESFLRVRTWVPSGNWSESRCGRSGSDGTGEKWMNDGGYCN</sequence>
<dbReference type="EMBL" id="CP141259">
    <property type="protein sequence ID" value="WRL46764.1"/>
    <property type="molecule type" value="Genomic_DNA"/>
</dbReference>
<dbReference type="SUPFAM" id="SSF48695">
    <property type="entry name" value="Multiheme cytochromes"/>
    <property type="match status" value="2"/>
</dbReference>
<dbReference type="Proteomes" id="UP001626593">
    <property type="component" value="Chromosome"/>
</dbReference>
<feature type="domain" description="Doubled CXXCH motif" evidence="3">
    <location>
        <begin position="228"/>
        <end position="274"/>
    </location>
</feature>
<accession>A0ABZ1ANB8</accession>
<dbReference type="RefSeq" id="WP_407279500.1">
    <property type="nucleotide sequence ID" value="NZ_CP141259.1"/>
</dbReference>
<feature type="region of interest" description="Disordered" evidence="1">
    <location>
        <begin position="744"/>
        <end position="768"/>
    </location>
</feature>
<dbReference type="InterPro" id="IPR010177">
    <property type="entry name" value="Paired_CXXCH_1"/>
</dbReference>
<feature type="compositionally biased region" description="Polar residues" evidence="1">
    <location>
        <begin position="602"/>
        <end position="612"/>
    </location>
</feature>
<feature type="compositionally biased region" description="Low complexity" evidence="1">
    <location>
        <begin position="751"/>
        <end position="761"/>
    </location>
</feature>
<feature type="region of interest" description="Disordered" evidence="1">
    <location>
        <begin position="592"/>
        <end position="612"/>
    </location>
</feature>
<dbReference type="InterPro" id="IPR036280">
    <property type="entry name" value="Multihaem_cyt_sf"/>
</dbReference>
<protein>
    <submittedName>
        <fullName evidence="4">Cytochrome c3 family protein</fullName>
    </submittedName>
</protein>